<evidence type="ECO:0000313" key="1">
    <source>
        <dbReference type="EMBL" id="CCO48638.1"/>
    </source>
</evidence>
<comment type="caution">
    <text evidence="1">The sequence shown here is derived from an EMBL/GenBank/DDBJ whole genome shotgun (WGS) entry which is preliminary data.</text>
</comment>
<sequence>MKNAIFGLSVLMLAGCASQPQSTDTATTDLNSSQCVGSVDLPERLAPYFEVVEDEALLNSALGAPEEGKLCQGKVYQSKAGTQVTLYRAWNSTNPYSQFGQWWAYDLPAGKVAKYREDYEICYQWSPLDKLVSCELKAGTKVVIGTGQSAKCSEYLTYDVSESQQVYIENSQDAVANCAVKDGILTWE</sequence>
<dbReference type="AlphaFoldDB" id="A0AAV2VV74"/>
<proteinExistence type="predicted"/>
<dbReference type="PROSITE" id="PS51257">
    <property type="entry name" value="PROKAR_LIPOPROTEIN"/>
    <property type="match status" value="1"/>
</dbReference>
<reference evidence="1 2" key="1">
    <citation type="journal article" date="2013" name="ISME J.">
        <title>Comparative genomics of pathogenic lineages of Vibrio nigripulchritudo identifies virulence-associated traits.</title>
        <authorList>
            <person name="Goudenege D."/>
            <person name="Labreuche Y."/>
            <person name="Krin E."/>
            <person name="Ansquer D."/>
            <person name="Mangenot S."/>
            <person name="Calteau A."/>
            <person name="Medigue C."/>
            <person name="Mazel D."/>
            <person name="Polz M.F."/>
            <person name="Le Roux F."/>
        </authorList>
    </citation>
    <scope>NUCLEOTIDE SEQUENCE [LARGE SCALE GENOMIC DNA]</scope>
    <source>
        <strain evidence="1 2">SOn1</strain>
    </source>
</reference>
<gene>
    <name evidence="1" type="ORF">VIBNISOn1_570028</name>
</gene>
<dbReference type="Proteomes" id="UP000018211">
    <property type="component" value="Unassembled WGS sequence"/>
</dbReference>
<dbReference type="RefSeq" id="WP_022613068.1">
    <property type="nucleotide sequence ID" value="NZ_LK391965.1"/>
</dbReference>
<accession>A0AAV2VV74</accession>
<evidence type="ECO:0000313" key="2">
    <source>
        <dbReference type="Proteomes" id="UP000018211"/>
    </source>
</evidence>
<name>A0AAV2VV74_9VIBR</name>
<dbReference type="EMBL" id="CAOF01000150">
    <property type="protein sequence ID" value="CCO48638.1"/>
    <property type="molecule type" value="Genomic_DNA"/>
</dbReference>
<protein>
    <recommendedName>
        <fullName evidence="3">Lipoprotein</fullName>
    </recommendedName>
</protein>
<organism evidence="1 2">
    <name type="scientific">Vibrio nigripulchritudo SOn1</name>
    <dbReference type="NCBI Taxonomy" id="1238450"/>
    <lineage>
        <taxon>Bacteria</taxon>
        <taxon>Pseudomonadati</taxon>
        <taxon>Pseudomonadota</taxon>
        <taxon>Gammaproteobacteria</taxon>
        <taxon>Vibrionales</taxon>
        <taxon>Vibrionaceae</taxon>
        <taxon>Vibrio</taxon>
    </lineage>
</organism>
<evidence type="ECO:0008006" key="3">
    <source>
        <dbReference type="Google" id="ProtNLM"/>
    </source>
</evidence>